<dbReference type="InParanoid" id="A0A2P5I4C1"/>
<feature type="signal peptide" evidence="1">
    <location>
        <begin position="1"/>
        <end position="22"/>
    </location>
</feature>
<sequence>MRSFTTFFTFMVMALLLNFCAAASLANTDQYISRHAGNLTDTIRVALNITGIPGNTTTDGLAPLMTKNKCYDWDTSEKWKDVGGQHSAFVNQAVYNLCQLIAIEAYKGFLAGNTIKHCQEVREGSQDRDYDRSIGIALRYRGPLLQYDRISAGYCNERMKKALDCGAGGEFDLQVDNPNLPFPWVSDRWEALADPNKGDCRSNGYNSDLS</sequence>
<evidence type="ECO:0000313" key="2">
    <source>
        <dbReference type="EMBL" id="POS77347.1"/>
    </source>
</evidence>
<keyword evidence="3" id="KW-1185">Reference proteome</keyword>
<reference evidence="2" key="1">
    <citation type="submission" date="2017-09" db="EMBL/GenBank/DDBJ databases">
        <title>Polyketide synthases of a Diaporthe helianthi virulent isolate.</title>
        <authorList>
            <person name="Baroncelli R."/>
        </authorList>
    </citation>
    <scope>NUCLEOTIDE SEQUENCE [LARGE SCALE GENOMIC DNA]</scope>
    <source>
        <strain evidence="2">7/96</strain>
    </source>
</reference>
<organism evidence="2 3">
    <name type="scientific">Diaporthe helianthi</name>
    <dbReference type="NCBI Taxonomy" id="158607"/>
    <lineage>
        <taxon>Eukaryota</taxon>
        <taxon>Fungi</taxon>
        <taxon>Dikarya</taxon>
        <taxon>Ascomycota</taxon>
        <taxon>Pezizomycotina</taxon>
        <taxon>Sordariomycetes</taxon>
        <taxon>Sordariomycetidae</taxon>
        <taxon>Diaporthales</taxon>
        <taxon>Diaporthaceae</taxon>
        <taxon>Diaporthe</taxon>
    </lineage>
</organism>
<evidence type="ECO:0008006" key="4">
    <source>
        <dbReference type="Google" id="ProtNLM"/>
    </source>
</evidence>
<dbReference type="OrthoDB" id="5200954at2759"/>
<protein>
    <recommendedName>
        <fullName evidence="4">Ecp2 effector protein domain-containing protein</fullName>
    </recommendedName>
</protein>
<comment type="caution">
    <text evidence="2">The sequence shown here is derived from an EMBL/GenBank/DDBJ whole genome shotgun (WGS) entry which is preliminary data.</text>
</comment>
<dbReference type="Proteomes" id="UP000094444">
    <property type="component" value="Unassembled WGS sequence"/>
</dbReference>
<dbReference type="AlphaFoldDB" id="A0A2P5I4C1"/>
<name>A0A2P5I4C1_DIAHE</name>
<accession>A0A2P5I4C1</accession>
<feature type="chain" id="PRO_5015173235" description="Ecp2 effector protein domain-containing protein" evidence="1">
    <location>
        <begin position="23"/>
        <end position="210"/>
    </location>
</feature>
<proteinExistence type="predicted"/>
<keyword evidence="1" id="KW-0732">Signal</keyword>
<dbReference type="EMBL" id="MAVT02000277">
    <property type="protein sequence ID" value="POS77347.1"/>
    <property type="molecule type" value="Genomic_DNA"/>
</dbReference>
<gene>
    <name evidence="2" type="ORF">DHEL01_v204250</name>
</gene>
<evidence type="ECO:0000313" key="3">
    <source>
        <dbReference type="Proteomes" id="UP000094444"/>
    </source>
</evidence>
<evidence type="ECO:0000256" key="1">
    <source>
        <dbReference type="SAM" id="SignalP"/>
    </source>
</evidence>